<reference evidence="3" key="1">
    <citation type="submission" date="2022-11" db="UniProtKB">
        <authorList>
            <consortium name="WormBaseParasite"/>
        </authorList>
    </citation>
    <scope>IDENTIFICATION</scope>
</reference>
<dbReference type="Proteomes" id="UP000887564">
    <property type="component" value="Unplaced"/>
</dbReference>
<accession>A0A914RWK1</accession>
<proteinExistence type="predicted"/>
<keyword evidence="2" id="KW-1185">Reference proteome</keyword>
<keyword evidence="1" id="KW-0812">Transmembrane</keyword>
<evidence type="ECO:0000313" key="3">
    <source>
        <dbReference type="WBParaSite" id="PEQ_0001070801-mRNA-1"/>
    </source>
</evidence>
<protein>
    <submittedName>
        <fullName evidence="3">Uncharacterized protein</fullName>
    </submittedName>
</protein>
<keyword evidence="1" id="KW-0472">Membrane</keyword>
<dbReference type="WBParaSite" id="PEQ_0001070801-mRNA-1">
    <property type="protein sequence ID" value="PEQ_0001070801-mRNA-1"/>
    <property type="gene ID" value="PEQ_0001070801"/>
</dbReference>
<organism evidence="2 3">
    <name type="scientific">Parascaris equorum</name>
    <name type="common">Equine roundworm</name>
    <dbReference type="NCBI Taxonomy" id="6256"/>
    <lineage>
        <taxon>Eukaryota</taxon>
        <taxon>Metazoa</taxon>
        <taxon>Ecdysozoa</taxon>
        <taxon>Nematoda</taxon>
        <taxon>Chromadorea</taxon>
        <taxon>Rhabditida</taxon>
        <taxon>Spirurina</taxon>
        <taxon>Ascaridomorpha</taxon>
        <taxon>Ascaridoidea</taxon>
        <taxon>Ascarididae</taxon>
        <taxon>Parascaris</taxon>
    </lineage>
</organism>
<evidence type="ECO:0000256" key="1">
    <source>
        <dbReference type="SAM" id="Phobius"/>
    </source>
</evidence>
<keyword evidence="1" id="KW-1133">Transmembrane helix</keyword>
<evidence type="ECO:0000313" key="2">
    <source>
        <dbReference type="Proteomes" id="UP000887564"/>
    </source>
</evidence>
<name>A0A914RWK1_PAREQ</name>
<dbReference type="AlphaFoldDB" id="A0A914RWK1"/>
<feature type="transmembrane region" description="Helical" evidence="1">
    <location>
        <begin position="21"/>
        <end position="44"/>
    </location>
</feature>
<sequence length="133" mass="15003">MYPSTDIDHWSRIVHQRQPSLSFSWSTFLIAIIGVIIVVLLNVLETVNLESTTGDDAADSLRGEETATEVGRTRLLVKTRELYDDDEAPNFEVANESTSAIHSVANERFELRDFVFYPSHRITTSRISSSGDR</sequence>